<dbReference type="EMBL" id="FNHD01000024">
    <property type="protein sequence ID" value="SDM33906.1"/>
    <property type="molecule type" value="Genomic_DNA"/>
</dbReference>
<evidence type="ECO:0000313" key="3">
    <source>
        <dbReference type="Proteomes" id="UP000199242"/>
    </source>
</evidence>
<proteinExistence type="predicted"/>
<evidence type="ECO:0000313" key="2">
    <source>
        <dbReference type="EMBL" id="SDM33906.1"/>
    </source>
</evidence>
<protein>
    <recommendedName>
        <fullName evidence="1">DUF6705 domain-containing protein</fullName>
    </recommendedName>
</protein>
<reference evidence="2 3" key="1">
    <citation type="submission" date="2016-10" db="EMBL/GenBank/DDBJ databases">
        <authorList>
            <person name="Varghese N."/>
            <person name="Submissions S."/>
        </authorList>
    </citation>
    <scope>NUCLEOTIDE SEQUENCE [LARGE SCALE GENOMIC DNA]</scope>
    <source>
        <strain evidence="2 3">CGMCC 1.10941</strain>
    </source>
</reference>
<keyword evidence="3" id="KW-1185">Reference proteome</keyword>
<feature type="domain" description="DUF6705" evidence="1">
    <location>
        <begin position="1"/>
        <end position="192"/>
    </location>
</feature>
<dbReference type="Proteomes" id="UP000199242">
    <property type="component" value="Unassembled WGS sequence"/>
</dbReference>
<dbReference type="InterPro" id="IPR046551">
    <property type="entry name" value="DUF6705"/>
</dbReference>
<gene>
    <name evidence="2" type="ORF">SAMN05216273_1247</name>
</gene>
<comment type="caution">
    <text evidence="2">The sequence shown here is derived from an EMBL/GenBank/DDBJ whole genome shotgun (WGS) entry which is preliminary data.</text>
</comment>
<evidence type="ECO:0000259" key="1">
    <source>
        <dbReference type="Pfam" id="PF20448"/>
    </source>
</evidence>
<dbReference type="RefSeq" id="WP_089745629.1">
    <property type="nucleotide sequence ID" value="NZ_FNHD01000024.1"/>
</dbReference>
<sequence>MNKIFLVIVVLLTINCKSQTNIIDLHHRCNHTNYNSTDGSTYLKDISNIYLPYTGTWKWTEGNKEMILILLKQIKYNIITSPFNFYEDRLVGYYIYKENGLTLIDTSNDNLNKDFGLNVSFNTSCSSTNVFTNFFQDIFRGISYEVKLEKLSSTQMKFTGKIGENTYYRPRTGTIYYQSGTTFPLDMIFTKQ</sequence>
<name>A0ABY0R2V3_9FLAO</name>
<dbReference type="Pfam" id="PF20448">
    <property type="entry name" value="DUF6705"/>
    <property type="match status" value="1"/>
</dbReference>
<organism evidence="2 3">
    <name type="scientific">Chryseobacterium taihuense</name>
    <dbReference type="NCBI Taxonomy" id="1141221"/>
    <lineage>
        <taxon>Bacteria</taxon>
        <taxon>Pseudomonadati</taxon>
        <taxon>Bacteroidota</taxon>
        <taxon>Flavobacteriia</taxon>
        <taxon>Flavobacteriales</taxon>
        <taxon>Weeksellaceae</taxon>
        <taxon>Chryseobacterium group</taxon>
        <taxon>Chryseobacterium</taxon>
    </lineage>
</organism>
<accession>A0ABY0R2V3</accession>